<keyword evidence="4" id="KW-0295">Fungicide</keyword>
<sequence length="139" mass="15330">MFVRKTTPAGAFTTAWLLHKRHGTPPVHSALGSPRATCRDRRSEPGFPPASAMRLVVCLVFLASFALVCQGQVYKGGYTRRYPGHHPSLPCLMPGNFLLTSAFLLLPVRALLSRGKGIFRLMENTMKTSLDNLLIDTCM</sequence>
<dbReference type="AlphaFoldDB" id="A0A3R7M729"/>
<keyword evidence="7" id="KW-1015">Disulfide bond</keyword>
<accession>A0A3R7M729</accession>
<dbReference type="GO" id="GO:0008061">
    <property type="term" value="F:chitin binding"/>
    <property type="evidence" value="ECO:0007669"/>
    <property type="project" value="UniProtKB-KW"/>
</dbReference>
<dbReference type="InterPro" id="IPR009226">
    <property type="entry name" value="Penaeidin"/>
</dbReference>
<keyword evidence="6" id="KW-0044">Antibiotic</keyword>
<organism evidence="9 10">
    <name type="scientific">Penaeus vannamei</name>
    <name type="common">Whiteleg shrimp</name>
    <name type="synonym">Litopenaeus vannamei</name>
    <dbReference type="NCBI Taxonomy" id="6689"/>
    <lineage>
        <taxon>Eukaryota</taxon>
        <taxon>Metazoa</taxon>
        <taxon>Ecdysozoa</taxon>
        <taxon>Arthropoda</taxon>
        <taxon>Crustacea</taxon>
        <taxon>Multicrustacea</taxon>
        <taxon>Malacostraca</taxon>
        <taxon>Eumalacostraca</taxon>
        <taxon>Eucarida</taxon>
        <taxon>Decapoda</taxon>
        <taxon>Dendrobranchiata</taxon>
        <taxon>Penaeoidea</taxon>
        <taxon>Penaeidae</taxon>
        <taxon>Penaeus</taxon>
    </lineage>
</organism>
<dbReference type="GO" id="GO:0005737">
    <property type="term" value="C:cytoplasm"/>
    <property type="evidence" value="ECO:0007669"/>
    <property type="project" value="InterPro"/>
</dbReference>
<gene>
    <name evidence="9" type="ORF">C7M84_007687</name>
</gene>
<evidence type="ECO:0000313" key="10">
    <source>
        <dbReference type="Proteomes" id="UP000283509"/>
    </source>
</evidence>
<dbReference type="Pfam" id="PF05927">
    <property type="entry name" value="Penaeidin"/>
    <property type="match status" value="1"/>
</dbReference>
<evidence type="ECO:0000256" key="7">
    <source>
        <dbReference type="ARBA" id="ARBA00023157"/>
    </source>
</evidence>
<dbReference type="Proteomes" id="UP000283509">
    <property type="component" value="Unassembled WGS sequence"/>
</dbReference>
<evidence type="ECO:0000256" key="4">
    <source>
        <dbReference type="ARBA" id="ARBA00022577"/>
    </source>
</evidence>
<evidence type="ECO:0000313" key="9">
    <source>
        <dbReference type="EMBL" id="ROT73842.1"/>
    </source>
</evidence>
<evidence type="ECO:0000256" key="5">
    <source>
        <dbReference type="ARBA" id="ARBA00022669"/>
    </source>
</evidence>
<keyword evidence="8" id="KW-1133">Transmembrane helix</keyword>
<dbReference type="GO" id="GO:0042742">
    <property type="term" value="P:defense response to bacterium"/>
    <property type="evidence" value="ECO:0007669"/>
    <property type="project" value="UniProtKB-KW"/>
</dbReference>
<name>A0A3R7M729_PENVA</name>
<keyword evidence="8" id="KW-0812">Transmembrane</keyword>
<keyword evidence="10" id="KW-1185">Reference proteome</keyword>
<evidence type="ECO:0000256" key="3">
    <source>
        <dbReference type="ARBA" id="ARBA00022529"/>
    </source>
</evidence>
<comment type="caution">
    <text evidence="9">The sequence shown here is derived from an EMBL/GenBank/DDBJ whole genome shotgun (WGS) entry which is preliminary data.</text>
</comment>
<keyword evidence="5" id="KW-0147">Chitin-binding</keyword>
<reference evidence="9 10" key="1">
    <citation type="submission" date="2018-04" db="EMBL/GenBank/DDBJ databases">
        <authorList>
            <person name="Zhang X."/>
            <person name="Yuan J."/>
            <person name="Li F."/>
            <person name="Xiang J."/>
        </authorList>
    </citation>
    <scope>NUCLEOTIDE SEQUENCE [LARGE SCALE GENOMIC DNA]</scope>
    <source>
        <tissue evidence="9">Muscle</tissue>
    </source>
</reference>
<protein>
    <submittedName>
        <fullName evidence="9">Penaeidin-3g</fullName>
    </submittedName>
</protein>
<dbReference type="GO" id="GO:0050832">
    <property type="term" value="P:defense response to fungus"/>
    <property type="evidence" value="ECO:0007669"/>
    <property type="project" value="UniProtKB-KW"/>
</dbReference>
<comment type="subcellular location">
    <subcellularLocation>
        <location evidence="1">Cytoplasmic granule</location>
    </subcellularLocation>
</comment>
<evidence type="ECO:0000256" key="8">
    <source>
        <dbReference type="SAM" id="Phobius"/>
    </source>
</evidence>
<reference evidence="9 10" key="2">
    <citation type="submission" date="2019-01" db="EMBL/GenBank/DDBJ databases">
        <title>The decoding of complex shrimp genome reveals the adaptation for benthos swimmer, frequently molting mechanism and breeding impact on genome.</title>
        <authorList>
            <person name="Sun Y."/>
            <person name="Gao Y."/>
            <person name="Yu Y."/>
        </authorList>
    </citation>
    <scope>NUCLEOTIDE SEQUENCE [LARGE SCALE GENOMIC DNA]</scope>
    <source>
        <tissue evidence="9">Muscle</tissue>
    </source>
</reference>
<keyword evidence="3" id="KW-0929">Antimicrobial</keyword>
<feature type="transmembrane region" description="Helical" evidence="8">
    <location>
        <begin position="52"/>
        <end position="73"/>
    </location>
</feature>
<dbReference type="EMBL" id="QCYY01001981">
    <property type="protein sequence ID" value="ROT73842.1"/>
    <property type="molecule type" value="Genomic_DNA"/>
</dbReference>
<comment type="similarity">
    <text evidence="2">Belongs to the penaeidin family.</text>
</comment>
<feature type="transmembrane region" description="Helical" evidence="8">
    <location>
        <begin position="93"/>
        <end position="112"/>
    </location>
</feature>
<evidence type="ECO:0000256" key="6">
    <source>
        <dbReference type="ARBA" id="ARBA00023022"/>
    </source>
</evidence>
<dbReference type="GO" id="GO:0098542">
    <property type="term" value="P:defense response to other organism"/>
    <property type="evidence" value="ECO:0007669"/>
    <property type="project" value="InterPro"/>
</dbReference>
<keyword evidence="8" id="KW-0472">Membrane</keyword>
<dbReference type="GO" id="GO:0031640">
    <property type="term" value="P:killing of cells of another organism"/>
    <property type="evidence" value="ECO:0007669"/>
    <property type="project" value="UniProtKB-KW"/>
</dbReference>
<evidence type="ECO:0000256" key="2">
    <source>
        <dbReference type="ARBA" id="ARBA00010477"/>
    </source>
</evidence>
<proteinExistence type="inferred from homology"/>
<evidence type="ECO:0000256" key="1">
    <source>
        <dbReference type="ARBA" id="ARBA00004463"/>
    </source>
</evidence>